<dbReference type="InterPro" id="IPR016035">
    <property type="entry name" value="Acyl_Trfase/lysoPLipase"/>
</dbReference>
<keyword evidence="6 8" id="KW-0443">Lipid metabolism</keyword>
<dbReference type="Gene3D" id="3.40.1090.10">
    <property type="entry name" value="Cytosolic phospholipase A2 catalytic domain"/>
    <property type="match status" value="1"/>
</dbReference>
<keyword evidence="5 8" id="KW-0442">Lipid degradation</keyword>
<evidence type="ECO:0000256" key="5">
    <source>
        <dbReference type="ARBA" id="ARBA00022963"/>
    </source>
</evidence>
<evidence type="ECO:0000259" key="10">
    <source>
        <dbReference type="PROSITE" id="PS51210"/>
    </source>
</evidence>
<dbReference type="PANTHER" id="PTHR10728">
    <property type="entry name" value="CYTOSOLIC PHOSPHOLIPASE A2"/>
    <property type="match status" value="1"/>
</dbReference>
<evidence type="ECO:0000256" key="4">
    <source>
        <dbReference type="ARBA" id="ARBA00022801"/>
    </source>
</evidence>
<evidence type="ECO:0000256" key="3">
    <source>
        <dbReference type="ARBA" id="ARBA00022729"/>
    </source>
</evidence>
<sequence length="608" mass="66673">MLCLFIILILELQLAFAGDDGYAPTKSACPGGKLTRAASEGLNPEENAYIQQRNAVAKQNLASYLKGANLRDFDVDSFLRSANPSIGLSFSGGGYRAQLTGAGAYAALDSRTAVGKGKGLGGILQSAQYISGLSGGSWLVGSLASNNMISIDELLQQNTLWQTEHSILDFYGGIHFIKNTEMWIDIDEQVHGKKDAGFDVSITDVWGRALSYQLLANSNNKGAGTKFSDVMKQDQFQNHKAPFPILVADGRAPDTDIINFNSTVLSITPFELGSEDPTLQTFVQLKYLGTELDDGTPSDPNSCVTGFDNAGFLMGTSSSLFNNIVLSIDKSSLPSFLKNFINNVLVTPFEKLNVDVAKYDPNPFYKSSSQDSTIAKSKTLYLVDGGEDGENVPLLPLVHRKVNTLFAFDNSNNDLTWPSGKSLIKTYERQFTPQGANFAFPYVPDEATFLNLNLTARPTFFGCDAKNLSSLTSNIYDVPLVVYVANRPFSYWSNTSTFKLEYSQSERQAMITNGFELATRLNGTVDPEWPACVGCAIIRREQERLGHAQNDQCKKCFERYCWNGKVYRGPSIGDNFDENGRTVDANVYNSRNVPGINDGGPSVKRRKI</sequence>
<proteinExistence type="inferred from homology"/>
<keyword evidence="12" id="KW-1185">Reference proteome</keyword>
<evidence type="ECO:0000256" key="9">
    <source>
        <dbReference type="RuleBase" id="RU362103"/>
    </source>
</evidence>
<dbReference type="EC" id="3.1.1.5" evidence="2 9"/>
<evidence type="ECO:0000313" key="11">
    <source>
        <dbReference type="EMBL" id="CAK9440010.1"/>
    </source>
</evidence>
<feature type="domain" description="PLA2c" evidence="10">
    <location>
        <begin position="28"/>
        <end position="567"/>
    </location>
</feature>
<evidence type="ECO:0000256" key="6">
    <source>
        <dbReference type="ARBA" id="ARBA00023098"/>
    </source>
</evidence>
<dbReference type="Proteomes" id="UP001497383">
    <property type="component" value="Chromosome 5"/>
</dbReference>
<dbReference type="InterPro" id="IPR002642">
    <property type="entry name" value="LysoPLipase_cat_dom"/>
</dbReference>
<feature type="chain" id="PRO_5044970459" description="Lysophospholipase" evidence="9">
    <location>
        <begin position="18"/>
        <end position="608"/>
    </location>
</feature>
<dbReference type="SUPFAM" id="SSF52151">
    <property type="entry name" value="FabD/lysophospholipase-like"/>
    <property type="match status" value="1"/>
</dbReference>
<evidence type="ECO:0000256" key="2">
    <source>
        <dbReference type="ARBA" id="ARBA00013274"/>
    </source>
</evidence>
<keyword evidence="4 8" id="KW-0378">Hydrolase</keyword>
<reference evidence="11 12" key="1">
    <citation type="submission" date="2024-03" db="EMBL/GenBank/DDBJ databases">
        <authorList>
            <person name="Brejova B."/>
        </authorList>
    </citation>
    <scope>NUCLEOTIDE SEQUENCE [LARGE SCALE GENOMIC DNA]</scope>
    <source>
        <strain evidence="11 12">CBS 14171</strain>
    </source>
</reference>
<dbReference type="RefSeq" id="XP_066831048.1">
    <property type="nucleotide sequence ID" value="XM_066974296.1"/>
</dbReference>
<comment type="similarity">
    <text evidence="1 9">Belongs to the lysophospholipase family.</text>
</comment>
<name>A0ABP0ZSH1_9ASCO</name>
<dbReference type="PROSITE" id="PS51210">
    <property type="entry name" value="PLA2C"/>
    <property type="match status" value="1"/>
</dbReference>
<evidence type="ECO:0000256" key="8">
    <source>
        <dbReference type="PROSITE-ProRule" id="PRU00555"/>
    </source>
</evidence>
<accession>A0ABP0ZSH1</accession>
<evidence type="ECO:0000313" key="12">
    <source>
        <dbReference type="Proteomes" id="UP001497383"/>
    </source>
</evidence>
<dbReference type="EMBL" id="OZ022409">
    <property type="protein sequence ID" value="CAK9440010.1"/>
    <property type="molecule type" value="Genomic_DNA"/>
</dbReference>
<comment type="catalytic activity">
    <reaction evidence="9">
        <text>a 1-acyl-sn-glycero-3-phosphocholine + H2O = sn-glycerol 3-phosphocholine + a fatty acid + H(+)</text>
        <dbReference type="Rhea" id="RHEA:15177"/>
        <dbReference type="ChEBI" id="CHEBI:15377"/>
        <dbReference type="ChEBI" id="CHEBI:15378"/>
        <dbReference type="ChEBI" id="CHEBI:16870"/>
        <dbReference type="ChEBI" id="CHEBI:28868"/>
        <dbReference type="ChEBI" id="CHEBI:58168"/>
        <dbReference type="EC" id="3.1.1.5"/>
    </reaction>
</comment>
<protein>
    <recommendedName>
        <fullName evidence="2 9">Lysophospholipase</fullName>
        <ecNumber evidence="2 9">3.1.1.5</ecNumber>
    </recommendedName>
</protein>
<dbReference type="SMART" id="SM00022">
    <property type="entry name" value="PLAc"/>
    <property type="match status" value="1"/>
</dbReference>
<dbReference type="PANTHER" id="PTHR10728:SF33">
    <property type="entry name" value="LYSOPHOSPHOLIPASE 1-RELATED"/>
    <property type="match status" value="1"/>
</dbReference>
<feature type="signal peptide" evidence="9">
    <location>
        <begin position="1"/>
        <end position="17"/>
    </location>
</feature>
<organism evidence="11 12">
    <name type="scientific">Lodderomyces beijingensis</name>
    <dbReference type="NCBI Taxonomy" id="1775926"/>
    <lineage>
        <taxon>Eukaryota</taxon>
        <taxon>Fungi</taxon>
        <taxon>Dikarya</taxon>
        <taxon>Ascomycota</taxon>
        <taxon>Saccharomycotina</taxon>
        <taxon>Pichiomycetes</taxon>
        <taxon>Debaryomycetaceae</taxon>
        <taxon>Candida/Lodderomyces clade</taxon>
        <taxon>Lodderomyces</taxon>
    </lineage>
</organism>
<evidence type="ECO:0000256" key="1">
    <source>
        <dbReference type="ARBA" id="ARBA00008780"/>
    </source>
</evidence>
<keyword evidence="3 9" id="KW-0732">Signal</keyword>
<dbReference type="Pfam" id="PF01735">
    <property type="entry name" value="PLA2_B"/>
    <property type="match status" value="1"/>
</dbReference>
<keyword evidence="7" id="KW-0325">Glycoprotein</keyword>
<dbReference type="GeneID" id="92209306"/>
<evidence type="ECO:0000256" key="7">
    <source>
        <dbReference type="ARBA" id="ARBA00023180"/>
    </source>
</evidence>
<gene>
    <name evidence="11" type="ORF">LODBEIA_P41100</name>
</gene>